<evidence type="ECO:0000313" key="2">
    <source>
        <dbReference type="Proteomes" id="UP000295097"/>
    </source>
</evidence>
<accession>A0A4R3NUH3</accession>
<comment type="caution">
    <text evidence="1">The sequence shown here is derived from an EMBL/GenBank/DDBJ whole genome shotgun (WGS) entry which is preliminary data.</text>
</comment>
<organism evidence="1 2">
    <name type="scientific">Martelella mediterranea</name>
    <dbReference type="NCBI Taxonomy" id="293089"/>
    <lineage>
        <taxon>Bacteria</taxon>
        <taxon>Pseudomonadati</taxon>
        <taxon>Pseudomonadota</taxon>
        <taxon>Alphaproteobacteria</taxon>
        <taxon>Hyphomicrobiales</taxon>
        <taxon>Aurantimonadaceae</taxon>
        <taxon>Martelella</taxon>
    </lineage>
</organism>
<reference evidence="1 2" key="1">
    <citation type="submission" date="2019-03" db="EMBL/GenBank/DDBJ databases">
        <title>Freshwater and sediment microbial communities from various areas in North America, analyzing microbe dynamics in response to fracking.</title>
        <authorList>
            <person name="Lamendella R."/>
        </authorList>
    </citation>
    <scope>NUCLEOTIDE SEQUENCE [LARGE SCALE GENOMIC DNA]</scope>
    <source>
        <strain evidence="1 2">175.2</strain>
    </source>
</reference>
<protein>
    <submittedName>
        <fullName evidence="1">Uncharacterized protein</fullName>
    </submittedName>
</protein>
<dbReference type="OrthoDB" id="7875733at2"/>
<dbReference type="Proteomes" id="UP000295097">
    <property type="component" value="Unassembled WGS sequence"/>
</dbReference>
<gene>
    <name evidence="1" type="ORF">EDC90_100898</name>
</gene>
<name>A0A4R3NUH3_9HYPH</name>
<evidence type="ECO:0000313" key="1">
    <source>
        <dbReference type="EMBL" id="TCT40958.1"/>
    </source>
</evidence>
<sequence length="233" mass="26310">MSQAALALYLDPADTLTVSRLVEVLKDLGVASPNTIRDFMTELEAYHFIEQDPAFESRRPRYWRPLPVVIEVLVEWFAANLAILDRLDGQDRVRCFISAPDQIACLQPRFARSCIADRRWLEPPERVAFLQRSIAGGLVMDHIALLTVCAKREDDRFMVTAIDAHAIASEVQISRTHLQRTLKKVIEAGGLGWQGKAFESDMWVDGAFIDEYCGWQAVKSHHLSVAFAVLSQN</sequence>
<dbReference type="RefSeq" id="WP_132310203.1">
    <property type="nucleotide sequence ID" value="NZ_SMAR01000008.1"/>
</dbReference>
<dbReference type="EMBL" id="SMAR01000008">
    <property type="protein sequence ID" value="TCT40958.1"/>
    <property type="molecule type" value="Genomic_DNA"/>
</dbReference>
<keyword evidence="2" id="KW-1185">Reference proteome</keyword>
<proteinExistence type="predicted"/>
<dbReference type="AlphaFoldDB" id="A0A4R3NUH3"/>